<feature type="compositionally biased region" description="Basic and acidic residues" evidence="1">
    <location>
        <begin position="688"/>
        <end position="707"/>
    </location>
</feature>
<reference evidence="3" key="1">
    <citation type="submission" date="2022-10" db="EMBL/GenBank/DDBJ databases">
        <title>Genome assembly of Pristionchus species.</title>
        <authorList>
            <person name="Yoshida K."/>
            <person name="Sommer R.J."/>
        </authorList>
    </citation>
    <scope>NUCLEOTIDE SEQUENCE [LARGE SCALE GENOMIC DNA]</scope>
    <source>
        <strain evidence="3">RS5460</strain>
    </source>
</reference>
<feature type="region of interest" description="Disordered" evidence="1">
    <location>
        <begin position="611"/>
        <end position="718"/>
    </location>
</feature>
<keyword evidence="3" id="KW-1185">Reference proteome</keyword>
<feature type="compositionally biased region" description="Polar residues" evidence="1">
    <location>
        <begin position="33"/>
        <end position="81"/>
    </location>
</feature>
<feature type="compositionally biased region" description="Acidic residues" evidence="1">
    <location>
        <begin position="346"/>
        <end position="379"/>
    </location>
</feature>
<comment type="caution">
    <text evidence="2">The sequence shown here is derived from an EMBL/GenBank/DDBJ whole genome shotgun (WGS) entry which is preliminary data.</text>
</comment>
<accession>A0AAN5I1E3</accession>
<proteinExistence type="predicted"/>
<evidence type="ECO:0000256" key="1">
    <source>
        <dbReference type="SAM" id="MobiDB-lite"/>
    </source>
</evidence>
<evidence type="ECO:0000313" key="2">
    <source>
        <dbReference type="EMBL" id="GMR48209.1"/>
    </source>
</evidence>
<feature type="compositionally biased region" description="Low complexity" evidence="1">
    <location>
        <begin position="229"/>
        <end position="241"/>
    </location>
</feature>
<feature type="compositionally biased region" description="Basic and acidic residues" evidence="1">
    <location>
        <begin position="324"/>
        <end position="345"/>
    </location>
</feature>
<dbReference type="AlphaFoldDB" id="A0AAN5I1E3"/>
<feature type="compositionally biased region" description="Polar residues" evidence="1">
    <location>
        <begin position="708"/>
        <end position="718"/>
    </location>
</feature>
<gene>
    <name evidence="2" type="ORF">PMAYCL1PPCAC_18403</name>
</gene>
<dbReference type="EMBL" id="BTRK01000004">
    <property type="protein sequence ID" value="GMR48209.1"/>
    <property type="molecule type" value="Genomic_DNA"/>
</dbReference>
<feature type="compositionally biased region" description="Low complexity" evidence="1">
    <location>
        <begin position="380"/>
        <end position="390"/>
    </location>
</feature>
<name>A0AAN5I1E3_9BILA</name>
<feature type="region of interest" description="Disordered" evidence="1">
    <location>
        <begin position="158"/>
        <end position="407"/>
    </location>
</feature>
<feature type="non-terminal residue" evidence="2">
    <location>
        <position position="1"/>
    </location>
</feature>
<sequence length="718" mass="78687">EEEEEEEDPLREVAAALVSDVLEGLRGDEDGRSQSTRYFSATSHSASRADTNYDTCVTSQDDTFESAQGWTSQESEYQSAPSGVDSRASDVPSRAGSVTPQGATTPLAAVSPVASDRLAQAGWDEEGDSPIHRRFADLPSESVRSTPDVMLSMAIMEENEEDSFSPPPGQLLIAPSADPGRPVSPVPPRPGQRLIQEDDVPLSRESSQAAFNLNVEDDFELIEREEIPTVESLSESTPVSESRSEEESLRSYQRQSSDISSSSHADTVIPVDESRRETMEREIEETMEKESEERGSADSLDRVSLVSGGSGKRYSTSRKSSTSLKDEEKSEEKLTPEMEERRIVDEPMDEEMEEAEERPEAIESIELETVQEEAEDGESVNESGSSSNGGDTLQRLGKYKHPSSDNVSLTSLQEFERLEAKITGEGSLSGSDIELFGQGARRSMEGSHDSLAEFERLEEEVKKMSPQGEEVMMLSDIREESECEEMSTKGDDEEDVQSSEEMRVRPIDEDDRVGTPMASPDSIEGEFDKITDADIAAAEAAAYMEQSADSLELGATALRMEESMEDSSLAVHPEGRLAPPGEGALRDSLENVALSHDKDSLLEGGTSQEMFTSQDTHGMSGDTFHDDEVDSLSGEMTSAGGFPITLTTFETRRVSPDGSVETLSRRVQTRVTDPVSSHVQFTGTETEDQIKELEQMGVKETRDEEGNVTRTTYSKSHQ</sequence>
<organism evidence="2 3">
    <name type="scientific">Pristionchus mayeri</name>
    <dbReference type="NCBI Taxonomy" id="1317129"/>
    <lineage>
        <taxon>Eukaryota</taxon>
        <taxon>Metazoa</taxon>
        <taxon>Ecdysozoa</taxon>
        <taxon>Nematoda</taxon>
        <taxon>Chromadorea</taxon>
        <taxon>Rhabditida</taxon>
        <taxon>Rhabditina</taxon>
        <taxon>Diplogasteromorpha</taxon>
        <taxon>Diplogasteroidea</taxon>
        <taxon>Neodiplogasteridae</taxon>
        <taxon>Pristionchus</taxon>
    </lineage>
</organism>
<feature type="compositionally biased region" description="Basic and acidic residues" evidence="1">
    <location>
        <begin position="479"/>
        <end position="490"/>
    </location>
</feature>
<feature type="region of interest" description="Disordered" evidence="1">
    <location>
        <begin position="22"/>
        <end position="145"/>
    </location>
</feature>
<dbReference type="Proteomes" id="UP001328107">
    <property type="component" value="Unassembled WGS sequence"/>
</dbReference>
<protein>
    <submittedName>
        <fullName evidence="2">Uncharacterized protein</fullName>
    </submittedName>
</protein>
<evidence type="ECO:0000313" key="3">
    <source>
        <dbReference type="Proteomes" id="UP001328107"/>
    </source>
</evidence>
<feature type="region of interest" description="Disordered" evidence="1">
    <location>
        <begin position="479"/>
        <end position="526"/>
    </location>
</feature>
<feature type="compositionally biased region" description="Basic and acidic residues" evidence="1">
    <location>
        <begin position="23"/>
        <end position="32"/>
    </location>
</feature>
<feature type="compositionally biased region" description="Low complexity" evidence="1">
    <location>
        <begin position="312"/>
        <end position="323"/>
    </location>
</feature>
<feature type="region of interest" description="Disordered" evidence="1">
    <location>
        <begin position="564"/>
        <end position="584"/>
    </location>
</feature>
<feature type="compositionally biased region" description="Basic and acidic residues" evidence="1">
    <location>
        <begin position="272"/>
        <end position="301"/>
    </location>
</feature>
<feature type="compositionally biased region" description="Polar residues" evidence="1">
    <location>
        <begin position="661"/>
        <end position="684"/>
    </location>
</feature>
<feature type="compositionally biased region" description="Low complexity" evidence="1">
    <location>
        <begin position="250"/>
        <end position="263"/>
    </location>
</feature>